<comment type="caution">
    <text evidence="10">The sequence shown here is derived from an EMBL/GenBank/DDBJ whole genome shotgun (WGS) entry which is preliminary data.</text>
</comment>
<gene>
    <name evidence="10" type="ORF">A2V71_01580</name>
</gene>
<dbReference type="PANTHER" id="PTHR30294">
    <property type="entry name" value="MEMBRANE COMPONENT OF ABC TRANSPORTER YHHJ-RELATED"/>
    <property type="match status" value="1"/>
</dbReference>
<reference evidence="10 11" key="1">
    <citation type="journal article" date="2016" name="Nat. Commun.">
        <title>Thousands of microbial genomes shed light on interconnected biogeochemical processes in an aquifer system.</title>
        <authorList>
            <person name="Anantharaman K."/>
            <person name="Brown C.T."/>
            <person name="Hug L.A."/>
            <person name="Sharon I."/>
            <person name="Castelle C.J."/>
            <person name="Probst A.J."/>
            <person name="Thomas B.C."/>
            <person name="Singh A."/>
            <person name="Wilkins M.J."/>
            <person name="Karaoz U."/>
            <person name="Brodie E.L."/>
            <person name="Williams K.H."/>
            <person name="Hubbard S.S."/>
            <person name="Banfield J.F."/>
        </authorList>
    </citation>
    <scope>NUCLEOTIDE SEQUENCE [LARGE SCALE GENOMIC DNA]</scope>
</reference>
<dbReference type="InterPro" id="IPR047817">
    <property type="entry name" value="ABC2_TM_bact-type"/>
</dbReference>
<evidence type="ECO:0000313" key="10">
    <source>
        <dbReference type="EMBL" id="OGD56791.1"/>
    </source>
</evidence>
<evidence type="ECO:0000256" key="3">
    <source>
        <dbReference type="ARBA" id="ARBA00022448"/>
    </source>
</evidence>
<evidence type="ECO:0000256" key="2">
    <source>
        <dbReference type="ARBA" id="ARBA00007783"/>
    </source>
</evidence>
<keyword evidence="7 8" id="KW-0472">Membrane</keyword>
<dbReference type="PROSITE" id="PS51012">
    <property type="entry name" value="ABC_TM2"/>
    <property type="match status" value="1"/>
</dbReference>
<dbReference type="AlphaFoldDB" id="A0A1F5DP50"/>
<comment type="subcellular location">
    <subcellularLocation>
        <location evidence="1">Cell membrane</location>
        <topology evidence="1">Multi-pass membrane protein</topology>
    </subcellularLocation>
</comment>
<accession>A0A1F5DP50</accession>
<dbReference type="Proteomes" id="UP000178764">
    <property type="component" value="Unassembled WGS sequence"/>
</dbReference>
<protein>
    <recommendedName>
        <fullName evidence="9">ABC transmembrane type-2 domain-containing protein</fullName>
    </recommendedName>
</protein>
<sequence>MKNFLTIAYYELKRILRDHRLVLMVLSQPLVISLIVGCIAFRDPQDIKVGLINKNENNFSSRIIDKLREGNELKIEDVKEVDINQIKTGDLRGFIILDIKEENNQTSGKIELLTSPAGQTVPGVIEKKVAEATSDVSQDIAMENVNSDITQALQNVGKLLPAQVSLPKITIDKSAVNAIEIDQKDATPLKLQHFDFFASGMMVLMILLVVLNLSGISITTERVTGTFERLSVTPYSKGDIIAGKAMAHCLIGALVAAIGITNLYLIFHISVGNIGLVILINLIVVAVAVTLGLLISSITYTVVESVEMAMYIFFISVLSTSLIGPFESAYKYFPYFAKAMPFYYAVDASRRVNMLDAGWSQIATNIYILLGFLAVFIVLSLIFLRRGAR</sequence>
<organism evidence="10 11">
    <name type="scientific">Candidatus Berkelbacteria bacterium RBG_13_40_8</name>
    <dbReference type="NCBI Taxonomy" id="1797467"/>
    <lineage>
        <taxon>Bacteria</taxon>
        <taxon>Candidatus Berkelbacteria</taxon>
    </lineage>
</organism>
<name>A0A1F5DP50_9BACT</name>
<feature type="transmembrane region" description="Helical" evidence="8">
    <location>
        <begin position="308"/>
        <end position="326"/>
    </location>
</feature>
<evidence type="ECO:0000256" key="7">
    <source>
        <dbReference type="ARBA" id="ARBA00023136"/>
    </source>
</evidence>
<evidence type="ECO:0000313" key="11">
    <source>
        <dbReference type="Proteomes" id="UP000178764"/>
    </source>
</evidence>
<dbReference type="GO" id="GO:0140359">
    <property type="term" value="F:ABC-type transporter activity"/>
    <property type="evidence" value="ECO:0007669"/>
    <property type="project" value="InterPro"/>
</dbReference>
<evidence type="ECO:0000259" key="9">
    <source>
        <dbReference type="PROSITE" id="PS51012"/>
    </source>
</evidence>
<dbReference type="Pfam" id="PF12698">
    <property type="entry name" value="ABC2_membrane_3"/>
    <property type="match status" value="1"/>
</dbReference>
<feature type="transmembrane region" description="Helical" evidence="8">
    <location>
        <begin position="362"/>
        <end position="384"/>
    </location>
</feature>
<comment type="similarity">
    <text evidence="2">Belongs to the ABC-2 integral membrane protein family.</text>
</comment>
<evidence type="ECO:0000256" key="8">
    <source>
        <dbReference type="SAM" id="Phobius"/>
    </source>
</evidence>
<keyword evidence="6 8" id="KW-1133">Transmembrane helix</keyword>
<dbReference type="PANTHER" id="PTHR30294:SF38">
    <property type="entry name" value="TRANSPORT PERMEASE PROTEIN"/>
    <property type="match status" value="1"/>
</dbReference>
<feature type="domain" description="ABC transmembrane type-2" evidence="9">
    <location>
        <begin position="153"/>
        <end position="387"/>
    </location>
</feature>
<keyword evidence="3" id="KW-0813">Transport</keyword>
<proteinExistence type="inferred from homology"/>
<dbReference type="GO" id="GO:0005886">
    <property type="term" value="C:plasma membrane"/>
    <property type="evidence" value="ECO:0007669"/>
    <property type="project" value="UniProtKB-SubCell"/>
</dbReference>
<evidence type="ECO:0000256" key="5">
    <source>
        <dbReference type="ARBA" id="ARBA00022692"/>
    </source>
</evidence>
<evidence type="ECO:0000256" key="6">
    <source>
        <dbReference type="ARBA" id="ARBA00022989"/>
    </source>
</evidence>
<dbReference type="InterPro" id="IPR013525">
    <property type="entry name" value="ABC2_TM"/>
</dbReference>
<feature type="transmembrane region" description="Helical" evidence="8">
    <location>
        <begin position="273"/>
        <end position="296"/>
    </location>
</feature>
<keyword evidence="5 8" id="KW-0812">Transmembrane</keyword>
<feature type="transmembrane region" description="Helical" evidence="8">
    <location>
        <begin position="196"/>
        <end position="219"/>
    </location>
</feature>
<keyword evidence="4" id="KW-1003">Cell membrane</keyword>
<feature type="transmembrane region" description="Helical" evidence="8">
    <location>
        <begin position="21"/>
        <end position="42"/>
    </location>
</feature>
<dbReference type="EMBL" id="MEZT01000013">
    <property type="protein sequence ID" value="OGD56791.1"/>
    <property type="molecule type" value="Genomic_DNA"/>
</dbReference>
<evidence type="ECO:0000256" key="4">
    <source>
        <dbReference type="ARBA" id="ARBA00022475"/>
    </source>
</evidence>
<dbReference type="InterPro" id="IPR051449">
    <property type="entry name" value="ABC-2_transporter_component"/>
</dbReference>
<feature type="transmembrane region" description="Helical" evidence="8">
    <location>
        <begin position="245"/>
        <end position="267"/>
    </location>
</feature>
<evidence type="ECO:0000256" key="1">
    <source>
        <dbReference type="ARBA" id="ARBA00004651"/>
    </source>
</evidence>